<reference evidence="1" key="1">
    <citation type="submission" date="2024-04" db="EMBL/GenBank/DDBJ databases">
        <authorList>
            <person name="Jaglan A.B."/>
            <person name="Vashisth M."/>
            <person name="Anand T."/>
            <person name="Virmani N."/>
            <person name="Bera B."/>
            <person name="Vaid R."/>
        </authorList>
    </citation>
    <scope>NUCLEOTIDE SEQUENCE</scope>
</reference>
<dbReference type="EMBL" id="PP595732">
    <property type="protein sequence ID" value="XBS49853.1"/>
    <property type="molecule type" value="Genomic_DNA"/>
</dbReference>
<name>A0AAU7PHZ5_9CAUD</name>
<sequence>MFGSLLRMAGDVVGTAVEVTAAVATPFVELAGEATNAADEMIVSPTADVVGEVCDSIKEVVR</sequence>
<protein>
    <submittedName>
        <fullName evidence="1">Uncharacterized protein</fullName>
    </submittedName>
</protein>
<organism evidence="1">
    <name type="scientific">Salmonella phage SalP219</name>
    <dbReference type="NCBI Taxonomy" id="3158864"/>
    <lineage>
        <taxon>Viruses</taxon>
        <taxon>Duplodnaviria</taxon>
        <taxon>Heunggongvirae</taxon>
        <taxon>Uroviricota</taxon>
        <taxon>Caudoviricetes</taxon>
        <taxon>Vequintavirinae</taxon>
        <taxon>Seunavirus</taxon>
    </lineage>
</organism>
<accession>A0AAU7PHZ5</accession>
<evidence type="ECO:0000313" key="1">
    <source>
        <dbReference type="EMBL" id="XBS49853.1"/>
    </source>
</evidence>
<proteinExistence type="predicted"/>